<dbReference type="FunFam" id="2.40.10.10:FF:000002">
    <property type="entry name" value="Transmembrane protease serine"/>
    <property type="match status" value="1"/>
</dbReference>
<dbReference type="AlphaFoldDB" id="A0A542XFH7"/>
<reference evidence="6 7" key="1">
    <citation type="submission" date="2019-06" db="EMBL/GenBank/DDBJ databases">
        <title>Sequencing the genomes of 1000 actinobacteria strains.</title>
        <authorList>
            <person name="Klenk H.-P."/>
        </authorList>
    </citation>
    <scope>NUCLEOTIDE SEQUENCE [LARGE SCALE GENOMIC DNA]</scope>
    <source>
        <strain evidence="6 7">DSM 24617</strain>
    </source>
</reference>
<dbReference type="Pfam" id="PF00089">
    <property type="entry name" value="Trypsin"/>
    <property type="match status" value="1"/>
</dbReference>
<evidence type="ECO:0000256" key="1">
    <source>
        <dbReference type="ARBA" id="ARBA00007664"/>
    </source>
</evidence>
<feature type="signal peptide" evidence="4">
    <location>
        <begin position="1"/>
        <end position="28"/>
    </location>
</feature>
<dbReference type="EMBL" id="VFOK01000001">
    <property type="protein sequence ID" value="TQL34577.1"/>
    <property type="molecule type" value="Genomic_DNA"/>
</dbReference>
<feature type="domain" description="Peptidase S1" evidence="5">
    <location>
        <begin position="39"/>
        <end position="263"/>
    </location>
</feature>
<dbReference type="FunFam" id="2.40.10.10:FF:000068">
    <property type="entry name" value="transmembrane protease serine 2"/>
    <property type="match status" value="1"/>
</dbReference>
<keyword evidence="2" id="KW-1015">Disulfide bond</keyword>
<evidence type="ECO:0000256" key="3">
    <source>
        <dbReference type="RuleBase" id="RU363034"/>
    </source>
</evidence>
<dbReference type="Gene3D" id="2.40.10.10">
    <property type="entry name" value="Trypsin-like serine proteases"/>
    <property type="match status" value="1"/>
</dbReference>
<protein>
    <submittedName>
        <fullName evidence="6">Trypsin</fullName>
    </submittedName>
</protein>
<dbReference type="InterPro" id="IPR009003">
    <property type="entry name" value="Peptidase_S1_PA"/>
</dbReference>
<dbReference type="InterPro" id="IPR033116">
    <property type="entry name" value="TRYPSIN_SER"/>
</dbReference>
<dbReference type="CDD" id="cd00190">
    <property type="entry name" value="Tryp_SPc"/>
    <property type="match status" value="1"/>
</dbReference>
<dbReference type="OrthoDB" id="3611234at2"/>
<dbReference type="RefSeq" id="WP_142006953.1">
    <property type="nucleotide sequence ID" value="NZ_CAJTBP010000001.1"/>
</dbReference>
<dbReference type="Proteomes" id="UP000318336">
    <property type="component" value="Unassembled WGS sequence"/>
</dbReference>
<evidence type="ECO:0000313" key="6">
    <source>
        <dbReference type="EMBL" id="TQL34577.1"/>
    </source>
</evidence>
<evidence type="ECO:0000313" key="7">
    <source>
        <dbReference type="Proteomes" id="UP000318336"/>
    </source>
</evidence>
<dbReference type="InterPro" id="IPR043504">
    <property type="entry name" value="Peptidase_S1_PA_chymotrypsin"/>
</dbReference>
<dbReference type="InterPro" id="IPR050430">
    <property type="entry name" value="Peptidase_S1"/>
</dbReference>
<keyword evidence="3" id="KW-0645">Protease</keyword>
<proteinExistence type="inferred from homology"/>
<dbReference type="SMART" id="SM00020">
    <property type="entry name" value="Tryp_SPc"/>
    <property type="match status" value="1"/>
</dbReference>
<dbReference type="PROSITE" id="PS00135">
    <property type="entry name" value="TRYPSIN_SER"/>
    <property type="match status" value="1"/>
</dbReference>
<dbReference type="GO" id="GO:0006508">
    <property type="term" value="P:proteolysis"/>
    <property type="evidence" value="ECO:0007669"/>
    <property type="project" value="UniProtKB-KW"/>
</dbReference>
<keyword evidence="3" id="KW-0720">Serine protease</keyword>
<name>A0A542XFH7_9MICO</name>
<accession>A0A542XFH7</accession>
<dbReference type="InterPro" id="IPR001254">
    <property type="entry name" value="Trypsin_dom"/>
</dbReference>
<evidence type="ECO:0000256" key="2">
    <source>
        <dbReference type="ARBA" id="ARBA00023157"/>
    </source>
</evidence>
<dbReference type="SUPFAM" id="SSF50494">
    <property type="entry name" value="Trypsin-like serine proteases"/>
    <property type="match status" value="1"/>
</dbReference>
<dbReference type="PROSITE" id="PS50240">
    <property type="entry name" value="TRYPSIN_DOM"/>
    <property type="match status" value="1"/>
</dbReference>
<feature type="chain" id="PRO_5022070202" evidence="4">
    <location>
        <begin position="29"/>
        <end position="263"/>
    </location>
</feature>
<evidence type="ECO:0000259" key="5">
    <source>
        <dbReference type="PROSITE" id="PS50240"/>
    </source>
</evidence>
<keyword evidence="7" id="KW-1185">Reference proteome</keyword>
<gene>
    <name evidence="6" type="ORF">FB554_2753</name>
</gene>
<keyword evidence="4" id="KW-0732">Signal</keyword>
<dbReference type="PROSITE" id="PS00134">
    <property type="entry name" value="TRYPSIN_HIS"/>
    <property type="match status" value="1"/>
</dbReference>
<organism evidence="6 7">
    <name type="scientific">Barrientosiimonas humi</name>
    <dbReference type="NCBI Taxonomy" id="999931"/>
    <lineage>
        <taxon>Bacteria</taxon>
        <taxon>Bacillati</taxon>
        <taxon>Actinomycetota</taxon>
        <taxon>Actinomycetes</taxon>
        <taxon>Micrococcales</taxon>
        <taxon>Dermacoccaceae</taxon>
        <taxon>Barrientosiimonas</taxon>
    </lineage>
</organism>
<dbReference type="PANTHER" id="PTHR24276:SF98">
    <property type="entry name" value="FI18310P1-RELATED"/>
    <property type="match status" value="1"/>
</dbReference>
<comment type="caution">
    <text evidence="6">The sequence shown here is derived from an EMBL/GenBank/DDBJ whole genome shotgun (WGS) entry which is preliminary data.</text>
</comment>
<dbReference type="InterPro" id="IPR018114">
    <property type="entry name" value="TRYPSIN_HIS"/>
</dbReference>
<evidence type="ECO:0000256" key="4">
    <source>
        <dbReference type="SAM" id="SignalP"/>
    </source>
</evidence>
<dbReference type="PANTHER" id="PTHR24276">
    <property type="entry name" value="POLYSERASE-RELATED"/>
    <property type="match status" value="1"/>
</dbReference>
<dbReference type="PRINTS" id="PR00722">
    <property type="entry name" value="CHYMOTRYPSIN"/>
</dbReference>
<keyword evidence="3" id="KW-0378">Hydrolase</keyword>
<comment type="similarity">
    <text evidence="1">Belongs to the peptidase S1 family.</text>
</comment>
<dbReference type="InterPro" id="IPR001314">
    <property type="entry name" value="Peptidase_S1A"/>
</dbReference>
<dbReference type="GO" id="GO:0004252">
    <property type="term" value="F:serine-type endopeptidase activity"/>
    <property type="evidence" value="ECO:0007669"/>
    <property type="project" value="InterPro"/>
</dbReference>
<sequence length="263" mass="26661">MQINRFRAGLLGLSCAAAIALPVSSAHAVEDPGGGTGDIVGGDLAQTADTPWAIQLSNVNSPDPTGEYCGGTLVTPTKVVTAAHCVEGTSTGEWTAIQGRDRLTDTSVGRESKIASIWSDPSYGRGGGDVAVMTLATPFDGVPTLPLNEDPGVGESNVTATVYGWGNTEGTGPANTFQKVDVPVRGDATCSSVYGNSYNPGGEICAGYPEGGKDSCQGDSGGPLVAGGRLIGVVSWGRGCADPGYPGVYAEVSTYVDDIKAQL</sequence>